<evidence type="ECO:0000313" key="3">
    <source>
        <dbReference type="Proteomes" id="UP000051677"/>
    </source>
</evidence>
<dbReference type="Proteomes" id="UP000051677">
    <property type="component" value="Unassembled WGS sequence"/>
</dbReference>
<gene>
    <name evidence="2" type="ORF">AO501_12550</name>
</gene>
<dbReference type="Gene3D" id="3.90.580.10">
    <property type="entry name" value="Zinc finger, CHC2-type domain"/>
    <property type="match status" value="1"/>
</dbReference>
<dbReference type="OrthoDB" id="4480369at2"/>
<dbReference type="InterPro" id="IPR034154">
    <property type="entry name" value="TOPRIM_DnaG/twinkle"/>
</dbReference>
<dbReference type="GO" id="GO:0006260">
    <property type="term" value="P:DNA replication"/>
    <property type="evidence" value="ECO:0007669"/>
    <property type="project" value="InterPro"/>
</dbReference>
<feature type="region of interest" description="Disordered" evidence="1">
    <location>
        <begin position="90"/>
        <end position="118"/>
    </location>
</feature>
<proteinExistence type="predicted"/>
<protein>
    <recommendedName>
        <fullName evidence="4">Toprim domain-containing protein</fullName>
    </recommendedName>
</protein>
<organism evidence="2 3">
    <name type="scientific">Mycobacterium gordonae</name>
    <dbReference type="NCBI Taxonomy" id="1778"/>
    <lineage>
        <taxon>Bacteria</taxon>
        <taxon>Bacillati</taxon>
        <taxon>Actinomycetota</taxon>
        <taxon>Actinomycetes</taxon>
        <taxon>Mycobacteriales</taxon>
        <taxon>Mycobacteriaceae</taxon>
        <taxon>Mycobacterium</taxon>
    </lineage>
</organism>
<dbReference type="RefSeq" id="WP_055577110.1">
    <property type="nucleotide sequence ID" value="NZ_LKTM01000050.1"/>
</dbReference>
<comment type="caution">
    <text evidence="2">The sequence shown here is derived from an EMBL/GenBank/DDBJ whole genome shotgun (WGS) entry which is preliminary data.</text>
</comment>
<dbReference type="EMBL" id="LKTM01000050">
    <property type="protein sequence ID" value="KQH80015.1"/>
    <property type="molecule type" value="Genomic_DNA"/>
</dbReference>
<dbReference type="InterPro" id="IPR036977">
    <property type="entry name" value="DNA_primase_Znf_CHC2"/>
</dbReference>
<name>A0A0Q2MJR8_MYCGO</name>
<accession>A0A0Q2MJR8</accession>
<evidence type="ECO:0000256" key="1">
    <source>
        <dbReference type="SAM" id="MobiDB-lite"/>
    </source>
</evidence>
<dbReference type="GO" id="GO:0003677">
    <property type="term" value="F:DNA binding"/>
    <property type="evidence" value="ECO:0007669"/>
    <property type="project" value="InterPro"/>
</dbReference>
<evidence type="ECO:0000313" key="2">
    <source>
        <dbReference type="EMBL" id="KQH80015.1"/>
    </source>
</evidence>
<dbReference type="GO" id="GO:0008270">
    <property type="term" value="F:zinc ion binding"/>
    <property type="evidence" value="ECO:0007669"/>
    <property type="project" value="InterPro"/>
</dbReference>
<sequence length="421" mass="45802">MSHTISRARASLDTVREALQAAGSVLRPRGEEAFMASCPLHTDHSPSLSVTWRPSTNSRQGGAVLLHCFSCAAQAADLAGALGLRVADLFDDPPQPSRQTVSPRPAPRHRGAGQGVGPLPARITAEHHPGNHQWERVRVYTYTDLQGRALQQVIRLECRCTGQVHKRFQQRYRVGRQWVYRKPEGFPAALYQPKAIATATAGGDWIWISEGEKDADTLTRAGVLATTNPQGAANFPTNLVAHFHNLNVAVVADRDLSGYRRALTISTALRGIAAHVVVLLPALETVKADLTDHIEAGLWDPVHPFGGLLEVTPDDLQALALAAETAQAAHRFSIAITEMQAHHGLRQTVAGSAHAAARWRAEAARQLRLVTDGHHRLHRHTREHPSDIARRSEAATAALQSCIQHSYRSSTTPSAELKESA</sequence>
<evidence type="ECO:0008006" key="4">
    <source>
        <dbReference type="Google" id="ProtNLM"/>
    </source>
</evidence>
<dbReference type="CDD" id="cd01029">
    <property type="entry name" value="TOPRIM_primases"/>
    <property type="match status" value="1"/>
</dbReference>
<dbReference type="AlphaFoldDB" id="A0A0Q2MJR8"/>
<reference evidence="2 3" key="1">
    <citation type="submission" date="2015-10" db="EMBL/GenBank/DDBJ databases">
        <title>Mycobacterium gordonae draft genome assembly.</title>
        <authorList>
            <person name="Ustinova V."/>
            <person name="Smirnova T."/>
            <person name="Blagodatskikh K."/>
            <person name="Varlamov D."/>
            <person name="Larionova E."/>
            <person name="Chernousova L."/>
        </authorList>
    </citation>
    <scope>NUCLEOTIDE SEQUENCE [LARGE SCALE GENOMIC DNA]</scope>
    <source>
        <strain evidence="2 3">CTRI 14-8773</strain>
    </source>
</reference>